<dbReference type="PANTHER" id="PTHR33442">
    <property type="entry name" value="TRANS-3-HYDROXY-L-PROLINE DEHYDRATASE"/>
    <property type="match status" value="1"/>
</dbReference>
<dbReference type="PIRSF" id="PIRSF029792">
    <property type="entry name" value="Pro_racemase"/>
    <property type="match status" value="1"/>
</dbReference>
<proteinExistence type="inferred from homology"/>
<organism evidence="2 3">
    <name type="scientific">Colwellia maritima</name>
    <dbReference type="NCBI Taxonomy" id="2912588"/>
    <lineage>
        <taxon>Bacteria</taxon>
        <taxon>Pseudomonadati</taxon>
        <taxon>Pseudomonadota</taxon>
        <taxon>Gammaproteobacteria</taxon>
        <taxon>Alteromonadales</taxon>
        <taxon>Colwelliaceae</taxon>
        <taxon>Colwellia</taxon>
    </lineage>
</organism>
<dbReference type="SUPFAM" id="SSF54506">
    <property type="entry name" value="Diaminopimelate epimerase-like"/>
    <property type="match status" value="1"/>
</dbReference>
<evidence type="ECO:0000313" key="2">
    <source>
        <dbReference type="EMBL" id="MCI2282940.1"/>
    </source>
</evidence>
<dbReference type="InterPro" id="IPR008794">
    <property type="entry name" value="Pro_racemase_fam"/>
</dbReference>
<keyword evidence="3" id="KW-1185">Reference proteome</keyword>
<comment type="caution">
    <text evidence="2">The sequence shown here is derived from an EMBL/GenBank/DDBJ whole genome shotgun (WGS) entry which is preliminary data.</text>
</comment>
<comment type="similarity">
    <text evidence="1">Belongs to the proline racemase family.</text>
</comment>
<reference evidence="2" key="1">
    <citation type="submission" date="2022-01" db="EMBL/GenBank/DDBJ databases">
        <title>Colwellia maritima, isolated from seawater.</title>
        <authorList>
            <person name="Kristyanto S."/>
            <person name="Jung J."/>
            <person name="Jeon C.O."/>
        </authorList>
    </citation>
    <scope>NUCLEOTIDE SEQUENCE</scope>
    <source>
        <strain evidence="2">MSW7</strain>
    </source>
</reference>
<accession>A0ABS9WYC9</accession>
<dbReference type="RefSeq" id="WP_242284027.1">
    <property type="nucleotide sequence ID" value="NZ_JAKKSL010000001.1"/>
</dbReference>
<dbReference type="SFLD" id="SFLDS00028">
    <property type="entry name" value="Proline_Racemase"/>
    <property type="match status" value="1"/>
</dbReference>
<dbReference type="EMBL" id="JAKKSL010000001">
    <property type="protein sequence ID" value="MCI2282940.1"/>
    <property type="molecule type" value="Genomic_DNA"/>
</dbReference>
<name>A0ABS9WYC9_9GAMM</name>
<dbReference type="Gene3D" id="3.10.310.10">
    <property type="entry name" value="Diaminopimelate Epimerase, Chain A, domain 1"/>
    <property type="match status" value="2"/>
</dbReference>
<sequence>MSQQTALLDTLDQWQPNAGNDEFLTINTLECHTGGEPLRIITSGFPELKGDTILAMRRDCQENHDELRRALIFEPRGHADMYGAIITKPERTDSHFGAIFIHNEGYSTMCGHAVIALAKCAVESGAVKQTGKVTSVAIDVPCGQIRAKALAQNFPNNKSITLVSFESVPAFVFAQAQSVEVVGLGTVNFDIAFGGAFYAYVNAADLGLTLTPEHQSKIIDYGKRFKAAVIKQITVKHPFEDDLSFLYGVIFVQESVQENENSPSTTEVHSRNVCIFADGELDRSPTGSGVSGRIALHVAKAEVPLQQSIVIESILGSQFSVEAIESIYYGNNEQRYNAVIAQVTGNAFICGKAQWLINKNDPLKNGFLLR</sequence>
<gene>
    <name evidence="2" type="ORF">L3081_05465</name>
</gene>
<protein>
    <submittedName>
        <fullName evidence="2">Proline racemase family protein</fullName>
    </submittedName>
</protein>
<dbReference type="Pfam" id="PF05544">
    <property type="entry name" value="Pro_racemase"/>
    <property type="match status" value="1"/>
</dbReference>
<dbReference type="PANTHER" id="PTHR33442:SF1">
    <property type="entry name" value="TRANS-3-HYDROXY-L-PROLINE DEHYDRATASE"/>
    <property type="match status" value="1"/>
</dbReference>
<evidence type="ECO:0000256" key="1">
    <source>
        <dbReference type="ARBA" id="ARBA00007529"/>
    </source>
</evidence>
<dbReference type="Proteomes" id="UP001139646">
    <property type="component" value="Unassembled WGS sequence"/>
</dbReference>
<evidence type="ECO:0000313" key="3">
    <source>
        <dbReference type="Proteomes" id="UP001139646"/>
    </source>
</evidence>